<dbReference type="EMBL" id="CP061800">
    <property type="protein sequence ID" value="QTA88262.1"/>
    <property type="molecule type" value="Genomic_DNA"/>
</dbReference>
<evidence type="ECO:0000313" key="1">
    <source>
        <dbReference type="EMBL" id="QTA88262.1"/>
    </source>
</evidence>
<organism evidence="1 2">
    <name type="scientific">Desulfonema magnum</name>
    <dbReference type="NCBI Taxonomy" id="45655"/>
    <lineage>
        <taxon>Bacteria</taxon>
        <taxon>Pseudomonadati</taxon>
        <taxon>Thermodesulfobacteriota</taxon>
        <taxon>Desulfobacteria</taxon>
        <taxon>Desulfobacterales</taxon>
        <taxon>Desulfococcaceae</taxon>
        <taxon>Desulfonema</taxon>
    </lineage>
</organism>
<dbReference type="Proteomes" id="UP000663722">
    <property type="component" value="Chromosome"/>
</dbReference>
<protein>
    <submittedName>
        <fullName evidence="1">Uncharacterized protein</fullName>
    </submittedName>
</protein>
<sequence>MRNECKNYIFAKRANPSLRRVKKTAELRCFHTKTALISEQEGNDRHSRFASLALQKYNFCTPDIFYITR</sequence>
<evidence type="ECO:0000313" key="2">
    <source>
        <dbReference type="Proteomes" id="UP000663722"/>
    </source>
</evidence>
<dbReference type="AlphaFoldDB" id="A0A975BN09"/>
<dbReference type="KEGG" id="dmm:dnm_043040"/>
<gene>
    <name evidence="1" type="ORF">dnm_043040</name>
</gene>
<reference evidence="1" key="1">
    <citation type="journal article" date="2021" name="Microb. Physiol.">
        <title>Proteogenomic Insights into the Physiology of Marine, Sulfate-Reducing, Filamentous Desulfonema limicola and Desulfonema magnum.</title>
        <authorList>
            <person name="Schnaars V."/>
            <person name="Wohlbrand L."/>
            <person name="Scheve S."/>
            <person name="Hinrichs C."/>
            <person name="Reinhardt R."/>
            <person name="Rabus R."/>
        </authorList>
    </citation>
    <scope>NUCLEOTIDE SEQUENCE</scope>
    <source>
        <strain evidence="1">4be13</strain>
    </source>
</reference>
<name>A0A975BN09_9BACT</name>
<proteinExistence type="predicted"/>
<accession>A0A975BN09</accession>
<keyword evidence="2" id="KW-1185">Reference proteome</keyword>